<organism evidence="3 4">
    <name type="scientific">Pomacea canaliculata</name>
    <name type="common">Golden apple snail</name>
    <dbReference type="NCBI Taxonomy" id="400727"/>
    <lineage>
        <taxon>Eukaryota</taxon>
        <taxon>Metazoa</taxon>
        <taxon>Spiralia</taxon>
        <taxon>Lophotrochozoa</taxon>
        <taxon>Mollusca</taxon>
        <taxon>Gastropoda</taxon>
        <taxon>Caenogastropoda</taxon>
        <taxon>Architaenioglossa</taxon>
        <taxon>Ampullarioidea</taxon>
        <taxon>Ampullariidae</taxon>
        <taxon>Pomacea</taxon>
    </lineage>
</organism>
<comment type="caution">
    <text evidence="3">The sequence shown here is derived from an EMBL/GenBank/DDBJ whole genome shotgun (WGS) entry which is preliminary data.</text>
</comment>
<dbReference type="GO" id="GO:0005874">
    <property type="term" value="C:microtubule"/>
    <property type="evidence" value="ECO:0007669"/>
    <property type="project" value="TreeGrafter"/>
</dbReference>
<dbReference type="Gene3D" id="1.20.5.190">
    <property type="match status" value="2"/>
</dbReference>
<dbReference type="GO" id="GO:0035556">
    <property type="term" value="P:intracellular signal transduction"/>
    <property type="evidence" value="ECO:0007669"/>
    <property type="project" value="InterPro"/>
</dbReference>
<dbReference type="PROSITE" id="PS50096">
    <property type="entry name" value="IQ"/>
    <property type="match status" value="3"/>
</dbReference>
<dbReference type="SUPFAM" id="SSF89837">
    <property type="entry name" value="Doublecortin (DC)"/>
    <property type="match status" value="1"/>
</dbReference>
<evidence type="ECO:0000313" key="3">
    <source>
        <dbReference type="EMBL" id="PVD32532.1"/>
    </source>
</evidence>
<sequence>MGGGGEDRESCPVTGLGGSIEKVTWVDRGSIPVMALWSLKIATYFEVEPGHNRRYQVSARIHKIDATSKIIRCWKNGDDTNKPNVVSLPTRYCHTVEDVLDLVSQVMQKNYVFGPVSKLYLPSGERVSTIDQIFANTYFVALRRSDHFKKVSYKEVALSNFSFSPRWERRSQLPPLPRSNKTSSQSSPEHSTSSNNGYRRERERVRKEEDQVFPARPIKHKRSSEKVRQVDYDEDSGGVFKARNPNRATKGARPIDDSKQTRTDLPVDQRPAEEVQDEEDHINSRDHWDGRDNEEEKVKGTLAKDNKKKKEESQERTYRTNARRQQADEEDPERRQAQQEAEREARAKREAEDRERVERSQRQQEERKRKEEEKRRQEEKQQEEDLHRRKMQAVKQGPHNDEVEDSKQSVDDQDSPPAASPTHGDESAKTDLDRLEEERREKENLAATKIQAGYRGYRTRKQLKEKQAKELAELERDPSLMEDDPLPVSEDDQTNDQQTHAATTIQSGFRGYKARQEVQRMKEEEISRKEVKQDDVTSSPNLPSALNDCPLPVLTDNDISESSAATKIQAHFRGQQARKNLAQKLTVSNENRHLPQVEQDALSDSYHGADIDK</sequence>
<name>A0A2T7PGH8_POMCA</name>
<dbReference type="STRING" id="400727.A0A2T7PGH8"/>
<protein>
    <recommendedName>
        <fullName evidence="2">Doublecortin domain-containing protein</fullName>
    </recommendedName>
</protein>
<dbReference type="SUPFAM" id="SSF52540">
    <property type="entry name" value="P-loop containing nucleoside triphosphate hydrolases"/>
    <property type="match status" value="1"/>
</dbReference>
<reference evidence="3 4" key="1">
    <citation type="submission" date="2018-04" db="EMBL/GenBank/DDBJ databases">
        <title>The genome of golden apple snail Pomacea canaliculata provides insight into stress tolerance and invasive adaptation.</title>
        <authorList>
            <person name="Liu C."/>
            <person name="Liu B."/>
            <person name="Ren Y."/>
            <person name="Zhang Y."/>
            <person name="Wang H."/>
            <person name="Li S."/>
            <person name="Jiang F."/>
            <person name="Yin L."/>
            <person name="Zhang G."/>
            <person name="Qian W."/>
            <person name="Fan W."/>
        </authorList>
    </citation>
    <scope>NUCLEOTIDE SEQUENCE [LARGE SCALE GENOMIC DNA]</scope>
    <source>
        <strain evidence="3">SZHN2017</strain>
        <tissue evidence="3">Muscle</tissue>
    </source>
</reference>
<dbReference type="AlphaFoldDB" id="A0A2T7PGH8"/>
<proteinExistence type="predicted"/>
<feature type="region of interest" description="Disordered" evidence="1">
    <location>
        <begin position="169"/>
        <end position="550"/>
    </location>
</feature>
<dbReference type="Pfam" id="PF00612">
    <property type="entry name" value="IQ"/>
    <property type="match status" value="3"/>
</dbReference>
<dbReference type="PANTHER" id="PTHR23004">
    <property type="entry name" value="DOUBLECORTIN DOMAIN CONTAINING 2"/>
    <property type="match status" value="1"/>
</dbReference>
<feature type="compositionally biased region" description="Low complexity" evidence="1">
    <location>
        <begin position="183"/>
        <end position="194"/>
    </location>
</feature>
<feature type="compositionally biased region" description="Basic and acidic residues" evidence="1">
    <location>
        <begin position="398"/>
        <end position="410"/>
    </location>
</feature>
<feature type="region of interest" description="Disordered" evidence="1">
    <location>
        <begin position="588"/>
        <end position="613"/>
    </location>
</feature>
<dbReference type="CDD" id="cd23767">
    <property type="entry name" value="IQCD"/>
    <property type="match status" value="2"/>
</dbReference>
<evidence type="ECO:0000256" key="1">
    <source>
        <dbReference type="SAM" id="MobiDB-lite"/>
    </source>
</evidence>
<dbReference type="CDD" id="cd01617">
    <property type="entry name" value="DCX"/>
    <property type="match status" value="1"/>
</dbReference>
<dbReference type="GO" id="GO:0005815">
    <property type="term" value="C:microtubule organizing center"/>
    <property type="evidence" value="ECO:0007669"/>
    <property type="project" value="TreeGrafter"/>
</dbReference>
<feature type="compositionally biased region" description="Basic and acidic residues" evidence="1">
    <location>
        <begin position="423"/>
        <end position="444"/>
    </location>
</feature>
<dbReference type="EMBL" id="PZQS01000004">
    <property type="protein sequence ID" value="PVD32532.1"/>
    <property type="molecule type" value="Genomic_DNA"/>
</dbReference>
<dbReference type="PROSITE" id="PS50309">
    <property type="entry name" value="DC"/>
    <property type="match status" value="1"/>
</dbReference>
<accession>A0A2T7PGH8</accession>
<feature type="compositionally biased region" description="Acidic residues" evidence="1">
    <location>
        <begin position="480"/>
        <end position="494"/>
    </location>
</feature>
<dbReference type="PANTHER" id="PTHR23004:SF11">
    <property type="entry name" value="PROTEIN RPI-1"/>
    <property type="match status" value="1"/>
</dbReference>
<feature type="compositionally biased region" description="Basic and acidic residues" evidence="1">
    <location>
        <begin position="253"/>
        <end position="273"/>
    </location>
</feature>
<dbReference type="InterPro" id="IPR036572">
    <property type="entry name" value="Doublecortin_dom_sf"/>
</dbReference>
<feature type="compositionally biased region" description="Basic and acidic residues" evidence="1">
    <location>
        <begin position="198"/>
        <end position="210"/>
    </location>
</feature>
<dbReference type="Gene3D" id="3.10.20.230">
    <property type="entry name" value="Doublecortin domain"/>
    <property type="match status" value="1"/>
</dbReference>
<gene>
    <name evidence="3" type="ORF">C0Q70_07972</name>
</gene>
<dbReference type="Pfam" id="PF03607">
    <property type="entry name" value="DCX"/>
    <property type="match status" value="1"/>
</dbReference>
<feature type="compositionally biased region" description="Polar residues" evidence="1">
    <location>
        <begin position="495"/>
        <end position="507"/>
    </location>
</feature>
<dbReference type="SMART" id="SM00015">
    <property type="entry name" value="IQ"/>
    <property type="match status" value="3"/>
</dbReference>
<dbReference type="Proteomes" id="UP000245119">
    <property type="component" value="Linkage Group LG4"/>
</dbReference>
<dbReference type="InterPro" id="IPR027417">
    <property type="entry name" value="P-loop_NTPase"/>
</dbReference>
<evidence type="ECO:0000259" key="2">
    <source>
        <dbReference type="PROSITE" id="PS50309"/>
    </source>
</evidence>
<dbReference type="OrthoDB" id="1738954at2759"/>
<feature type="compositionally biased region" description="Basic and acidic residues" evidence="1">
    <location>
        <begin position="332"/>
        <end position="387"/>
    </location>
</feature>
<feature type="compositionally biased region" description="Basic and acidic residues" evidence="1">
    <location>
        <begin position="514"/>
        <end position="535"/>
    </location>
</feature>
<evidence type="ECO:0000313" key="4">
    <source>
        <dbReference type="Proteomes" id="UP000245119"/>
    </source>
</evidence>
<dbReference type="InterPro" id="IPR003533">
    <property type="entry name" value="Doublecortin_dom"/>
</dbReference>
<feature type="domain" description="Doublecortin" evidence="2">
    <location>
        <begin position="69"/>
        <end position="154"/>
    </location>
</feature>
<feature type="compositionally biased region" description="Basic and acidic residues" evidence="1">
    <location>
        <begin position="281"/>
        <end position="318"/>
    </location>
</feature>
<feature type="compositionally biased region" description="Basic and acidic residues" evidence="1">
    <location>
        <begin position="462"/>
        <end position="479"/>
    </location>
</feature>
<keyword evidence="4" id="KW-1185">Reference proteome</keyword>
<dbReference type="InterPro" id="IPR000048">
    <property type="entry name" value="IQ_motif_EF-hand-BS"/>
</dbReference>